<comment type="similarity">
    <text evidence="1">Belongs to the SbcD family.</text>
</comment>
<evidence type="ECO:0000256" key="4">
    <source>
        <dbReference type="ARBA" id="ARBA00022801"/>
    </source>
</evidence>
<dbReference type="InterPro" id="IPR004843">
    <property type="entry name" value="Calcineurin-like_PHP"/>
</dbReference>
<dbReference type="Proteomes" id="UP000427071">
    <property type="component" value="Chromosome"/>
</dbReference>
<evidence type="ECO:0000313" key="8">
    <source>
        <dbReference type="Proteomes" id="UP000427071"/>
    </source>
</evidence>
<dbReference type="Pfam" id="PF00149">
    <property type="entry name" value="Metallophos"/>
    <property type="match status" value="1"/>
</dbReference>
<dbReference type="Gene3D" id="3.60.21.10">
    <property type="match status" value="1"/>
</dbReference>
<name>A0A6B8W294_9CORY</name>
<keyword evidence="5 7" id="KW-0269">Exonuclease</keyword>
<reference evidence="8" key="1">
    <citation type="submission" date="2019-11" db="EMBL/GenBank/DDBJ databases">
        <title>Complete genome sequence of Corynebacterium kalinowskii 1959, a novel Corynebacterium species isolated from soil of a small paddock in Vilsendorf, Germany.</title>
        <authorList>
            <person name="Schaffert L."/>
            <person name="Ruwe M."/>
            <person name="Milse J."/>
            <person name="Hanuschka K."/>
            <person name="Ortseifen V."/>
            <person name="Droste J."/>
            <person name="Brandt D."/>
            <person name="Schlueter L."/>
            <person name="Kutter Y."/>
            <person name="Vinke S."/>
            <person name="Viehoefer P."/>
            <person name="Jacob L."/>
            <person name="Luebke N.-C."/>
            <person name="Schulte-Berndt E."/>
            <person name="Hain C."/>
            <person name="Linder M."/>
            <person name="Schmidt P."/>
            <person name="Wollenschlaeger L."/>
            <person name="Luttermann T."/>
            <person name="Thieme E."/>
            <person name="Hassa J."/>
            <person name="Haak M."/>
            <person name="Wittchen M."/>
            <person name="Mentz A."/>
            <person name="Persicke M."/>
            <person name="Busche T."/>
            <person name="Ruckert C."/>
        </authorList>
    </citation>
    <scope>NUCLEOTIDE SEQUENCE [LARGE SCALE GENOMIC DNA]</scope>
    <source>
        <strain evidence="8">1959</strain>
    </source>
</reference>
<dbReference type="InterPro" id="IPR041796">
    <property type="entry name" value="Mre11_N"/>
</dbReference>
<dbReference type="SUPFAM" id="SSF56300">
    <property type="entry name" value="Metallo-dependent phosphatases"/>
    <property type="match status" value="1"/>
</dbReference>
<dbReference type="InterPro" id="IPR029052">
    <property type="entry name" value="Metallo-depent_PP-like"/>
</dbReference>
<feature type="domain" description="Calcineurin-like phosphoesterase" evidence="6">
    <location>
        <begin position="5"/>
        <end position="200"/>
    </location>
</feature>
<accession>A0A6B8W294</accession>
<evidence type="ECO:0000256" key="2">
    <source>
        <dbReference type="ARBA" id="ARBA00013365"/>
    </source>
</evidence>
<keyword evidence="4" id="KW-0378">Hydrolase</keyword>
<dbReference type="EMBL" id="CP046452">
    <property type="protein sequence ID" value="QGU01758.1"/>
    <property type="molecule type" value="Genomic_DNA"/>
</dbReference>
<evidence type="ECO:0000256" key="3">
    <source>
        <dbReference type="ARBA" id="ARBA00022722"/>
    </source>
</evidence>
<dbReference type="InterPro" id="IPR050535">
    <property type="entry name" value="DNA_Repair-Maintenance_Comp"/>
</dbReference>
<dbReference type="KEGG" id="ckw:CKALI_04395"/>
<evidence type="ECO:0000256" key="5">
    <source>
        <dbReference type="ARBA" id="ARBA00022839"/>
    </source>
</evidence>
<dbReference type="PANTHER" id="PTHR30337">
    <property type="entry name" value="COMPONENT OF ATP-DEPENDENT DSDNA EXONUCLEASE"/>
    <property type="match status" value="1"/>
</dbReference>
<evidence type="ECO:0000259" key="6">
    <source>
        <dbReference type="Pfam" id="PF00149"/>
    </source>
</evidence>
<sequence>MKQISFLHTSDWQIGMTRWFLSAEAQARFDAARLAAITRLGALAVEHDCAFIVVAGDVFETNSLNKQTTGRVREALAALPVPVYLLPGNHDPLTPDSIFFSSAVADGVHVIADSKPIAVADGVELVGAPLTSKHTVDDPVRLALETLEPVAPGTIRIAVGHGQVQSRSSEPAADAIDLEFVESCLADGEISYLALGDTHSAGPVGASGKVWFSGAPEVTDYLELSTGGGENNSGHALVVRVSDSHEVDVTEVQVGTWRFEAITRDINSWEDALAFIRELEAYENKSEVAIKYALRGSMDLTTMRFLETELDRLEPIFAALYARERLMDLHLDPGEEDLEAMNVTGYQADALTELIAKAQAGPEQQAASDALRLMFRLSGEGK</sequence>
<dbReference type="PIRSF" id="PIRSF033093">
    <property type="entry name" value="UCP_ML1119"/>
    <property type="match status" value="1"/>
</dbReference>
<organism evidence="7 8">
    <name type="scientific">Corynebacterium kalinowskii</name>
    <dbReference type="NCBI Taxonomy" id="2675216"/>
    <lineage>
        <taxon>Bacteria</taxon>
        <taxon>Bacillati</taxon>
        <taxon>Actinomycetota</taxon>
        <taxon>Actinomycetes</taxon>
        <taxon>Mycobacteriales</taxon>
        <taxon>Corynebacteriaceae</taxon>
        <taxon>Corynebacterium</taxon>
    </lineage>
</organism>
<protein>
    <recommendedName>
        <fullName evidence="2">Nuclease SbcCD subunit D</fullName>
    </recommendedName>
</protein>
<keyword evidence="8" id="KW-1185">Reference proteome</keyword>
<dbReference type="CDD" id="cd00840">
    <property type="entry name" value="MPP_Mre11_N"/>
    <property type="match status" value="1"/>
</dbReference>
<dbReference type="RefSeq" id="WP_156192130.1">
    <property type="nucleotide sequence ID" value="NZ_CP046452.1"/>
</dbReference>
<keyword evidence="3" id="KW-0540">Nuclease</keyword>
<dbReference type="InterPro" id="IPR014577">
    <property type="entry name" value="UCP033093_metalloPase"/>
</dbReference>
<dbReference type="PANTHER" id="PTHR30337:SF0">
    <property type="entry name" value="NUCLEASE SBCCD SUBUNIT D"/>
    <property type="match status" value="1"/>
</dbReference>
<proteinExistence type="inferred from homology"/>
<dbReference type="AlphaFoldDB" id="A0A6B8W294"/>
<evidence type="ECO:0000256" key="1">
    <source>
        <dbReference type="ARBA" id="ARBA00010555"/>
    </source>
</evidence>
<gene>
    <name evidence="7" type="ORF">CKALI_04395</name>
</gene>
<dbReference type="GO" id="GO:0004527">
    <property type="term" value="F:exonuclease activity"/>
    <property type="evidence" value="ECO:0007669"/>
    <property type="project" value="UniProtKB-KW"/>
</dbReference>
<evidence type="ECO:0000313" key="7">
    <source>
        <dbReference type="EMBL" id="QGU01758.1"/>
    </source>
</evidence>